<sequence length="67" mass="7790">MSEKHCFTATERQYKYRFPGLKNVKEDEWAYIEEEIRSRDALGKLSLPCLHGQPLPPGRISRGISRV</sequence>
<keyword evidence="2" id="KW-1185">Reference proteome</keyword>
<dbReference type="RefSeq" id="XP_060289656.1">
    <property type="nucleotide sequence ID" value="XM_060446331.1"/>
</dbReference>
<reference evidence="1" key="1">
    <citation type="submission" date="2023-06" db="EMBL/GenBank/DDBJ databases">
        <title>Genome-scale phylogeny and comparative genomics of the fungal order Sordariales.</title>
        <authorList>
            <consortium name="Lawrence Berkeley National Laboratory"/>
            <person name="Hensen N."/>
            <person name="Bonometti L."/>
            <person name="Westerberg I."/>
            <person name="Brannstrom I.O."/>
            <person name="Guillou S."/>
            <person name="Cros-Aarteil S."/>
            <person name="Calhoun S."/>
            <person name="Haridas S."/>
            <person name="Kuo A."/>
            <person name="Mondo S."/>
            <person name="Pangilinan J."/>
            <person name="Riley R."/>
            <person name="LaButti K."/>
            <person name="Andreopoulos B."/>
            <person name="Lipzen A."/>
            <person name="Chen C."/>
            <person name="Yanf M."/>
            <person name="Daum C."/>
            <person name="Ng V."/>
            <person name="Clum A."/>
            <person name="Steindorff A."/>
            <person name="Ohm R."/>
            <person name="Martin F."/>
            <person name="Silar P."/>
            <person name="Natvig D."/>
            <person name="Lalanne C."/>
            <person name="Gautier V."/>
            <person name="Ament-velasquez S.L."/>
            <person name="Kruys A."/>
            <person name="Hutchinson M.I."/>
            <person name="Powell A.J."/>
            <person name="Barry K."/>
            <person name="Miller A.N."/>
            <person name="Grigoriev I.V."/>
            <person name="Debuchy R."/>
            <person name="Gladieux P."/>
            <person name="Thoren M.H."/>
            <person name="Johannesson H."/>
        </authorList>
    </citation>
    <scope>NUCLEOTIDE SEQUENCE</scope>
    <source>
        <strain evidence="1">SMH2392-1A</strain>
    </source>
</reference>
<evidence type="ECO:0000313" key="1">
    <source>
        <dbReference type="EMBL" id="KAK0701992.1"/>
    </source>
</evidence>
<dbReference type="Proteomes" id="UP001172101">
    <property type="component" value="Unassembled WGS sequence"/>
</dbReference>
<proteinExistence type="predicted"/>
<accession>A0AA40DII5</accession>
<gene>
    <name evidence="1" type="ORF">B0T26DRAFT_757957</name>
</gene>
<organism evidence="1 2">
    <name type="scientific">Lasiosphaeria miniovina</name>
    <dbReference type="NCBI Taxonomy" id="1954250"/>
    <lineage>
        <taxon>Eukaryota</taxon>
        <taxon>Fungi</taxon>
        <taxon>Dikarya</taxon>
        <taxon>Ascomycota</taxon>
        <taxon>Pezizomycotina</taxon>
        <taxon>Sordariomycetes</taxon>
        <taxon>Sordariomycetidae</taxon>
        <taxon>Sordariales</taxon>
        <taxon>Lasiosphaeriaceae</taxon>
        <taxon>Lasiosphaeria</taxon>
    </lineage>
</organism>
<dbReference type="EMBL" id="JAUIRO010000009">
    <property type="protein sequence ID" value="KAK0701992.1"/>
    <property type="molecule type" value="Genomic_DNA"/>
</dbReference>
<dbReference type="AlphaFoldDB" id="A0AA40DII5"/>
<name>A0AA40DII5_9PEZI</name>
<evidence type="ECO:0000313" key="2">
    <source>
        <dbReference type="Proteomes" id="UP001172101"/>
    </source>
</evidence>
<comment type="caution">
    <text evidence="1">The sequence shown here is derived from an EMBL/GenBank/DDBJ whole genome shotgun (WGS) entry which is preliminary data.</text>
</comment>
<protein>
    <submittedName>
        <fullName evidence="1">Uncharacterized protein</fullName>
    </submittedName>
</protein>
<dbReference type="GeneID" id="85329601"/>